<dbReference type="Proteomes" id="UP001472866">
    <property type="component" value="Chromosome 07"/>
</dbReference>
<gene>
    <name evidence="5" type="ORF">HKI87_07g49530</name>
</gene>
<reference evidence="5 6" key="1">
    <citation type="submission" date="2024-03" db="EMBL/GenBank/DDBJ databases">
        <title>Complete genome sequence of the green alga Chloropicon roscoffensis RCC1871.</title>
        <authorList>
            <person name="Lemieux C."/>
            <person name="Pombert J.-F."/>
            <person name="Otis C."/>
            <person name="Turmel M."/>
        </authorList>
    </citation>
    <scope>NUCLEOTIDE SEQUENCE [LARGE SCALE GENOMIC DNA]</scope>
    <source>
        <strain evidence="5 6">RCC1871</strain>
    </source>
</reference>
<feature type="domain" description="Bromo" evidence="4">
    <location>
        <begin position="47"/>
        <end position="117"/>
    </location>
</feature>
<evidence type="ECO:0000313" key="5">
    <source>
        <dbReference type="EMBL" id="WZN63405.1"/>
    </source>
</evidence>
<dbReference type="PROSITE" id="PS50014">
    <property type="entry name" value="BROMODOMAIN_2"/>
    <property type="match status" value="1"/>
</dbReference>
<dbReference type="Gene3D" id="1.20.920.10">
    <property type="entry name" value="Bromodomain-like"/>
    <property type="match status" value="1"/>
</dbReference>
<feature type="compositionally biased region" description="Basic and acidic residues" evidence="3">
    <location>
        <begin position="551"/>
        <end position="571"/>
    </location>
</feature>
<name>A0AAX4PBT6_9CHLO</name>
<feature type="region of interest" description="Disordered" evidence="3">
    <location>
        <begin position="406"/>
        <end position="428"/>
    </location>
</feature>
<dbReference type="InterPro" id="IPR001487">
    <property type="entry name" value="Bromodomain"/>
</dbReference>
<proteinExistence type="predicted"/>
<dbReference type="SUPFAM" id="SSF47370">
    <property type="entry name" value="Bromodomain"/>
    <property type="match status" value="1"/>
</dbReference>
<dbReference type="InterPro" id="IPR018359">
    <property type="entry name" value="Bromodomain_CS"/>
</dbReference>
<dbReference type="EMBL" id="CP151507">
    <property type="protein sequence ID" value="WZN63405.1"/>
    <property type="molecule type" value="Genomic_DNA"/>
</dbReference>
<dbReference type="PRINTS" id="PR00503">
    <property type="entry name" value="BROMODOMAIN"/>
</dbReference>
<sequence>MSGALKEEGGAAAPVGEVAPAADGAAPKNHVFKSPKECLLDILRRCAQHDSSKYFSDPVTEEVAPNYFTIIKNPMDFFTIRKKIVERRYETWRQFVDDLELICTNAMTYNQKRSRVHKAAGHLQRCLRKVLRENELEGRRSILLHHPKATNINQNVVTDVTLEGAYNPEVCDEAWRDEQMAARTAAVRNNLATEKAEERCMAAYIRASCASKALNAPLPKDAVEPATTPKPVPQHQHKSDLVQDWSSYSDTDDERAGAGAESAGSAAAGRPSAAQLDELGPPVSVAEPSAGGGAPQPKEVKGGALGNEDFRRMWKEDPKRNEIMWRFRWLERRIRYLEAEERRYGERAAALSKREGETNTGAEPGPSSSRSAKRRRRAAQLKQDFDLEEALPGWIGVFSHLAAAREPKDANSTPMDVEASPGEDSDASENELVEVMEEALMMHKQVHALHAQIAYARQNINRQGKIVHARSTMPPMIDPQIMRTRIGARLLALERDQSATQSAANGEDRALLSPGGQAYLADMDAMMSPMGASKIPPPLKVEFINTPGVREVAKPAEKEGEQGGSKGKEEGGAGPTDQKVRASDEESEDTGDDFYERLHRPLEIAERARFVAPVVPGGAAGAPQVGANSSVAHNQTDAGAVKPTLQMADQAAANKGRTRNRSIKTLM</sequence>
<dbReference type="InterPro" id="IPR051831">
    <property type="entry name" value="Bromodomain_contain_prot"/>
</dbReference>
<accession>A0AAX4PBT6</accession>
<dbReference type="SMART" id="SM00297">
    <property type="entry name" value="BROMO"/>
    <property type="match status" value="1"/>
</dbReference>
<dbReference type="CDD" id="cd04369">
    <property type="entry name" value="Bromodomain"/>
    <property type="match status" value="1"/>
</dbReference>
<evidence type="ECO:0000313" key="6">
    <source>
        <dbReference type="Proteomes" id="UP001472866"/>
    </source>
</evidence>
<keyword evidence="1 2" id="KW-0103">Bromodomain</keyword>
<feature type="region of interest" description="Disordered" evidence="3">
    <location>
        <begin position="348"/>
        <end position="380"/>
    </location>
</feature>
<dbReference type="PROSITE" id="PS00633">
    <property type="entry name" value="BROMODOMAIN_1"/>
    <property type="match status" value="1"/>
</dbReference>
<feature type="compositionally biased region" description="Low complexity" evidence="3">
    <location>
        <begin position="257"/>
        <end position="274"/>
    </location>
</feature>
<keyword evidence="6" id="KW-1185">Reference proteome</keyword>
<feature type="compositionally biased region" description="Polar residues" evidence="3">
    <location>
        <begin position="628"/>
        <end position="637"/>
    </location>
</feature>
<feature type="region of interest" description="Disordered" evidence="3">
    <location>
        <begin position="619"/>
        <end position="642"/>
    </location>
</feature>
<protein>
    <submittedName>
        <fullName evidence="5">Bromodomain-containing protein</fullName>
    </submittedName>
</protein>
<feature type="region of interest" description="Disordered" evidence="3">
    <location>
        <begin position="220"/>
        <end position="305"/>
    </location>
</feature>
<organism evidence="5 6">
    <name type="scientific">Chloropicon roscoffensis</name>
    <dbReference type="NCBI Taxonomy" id="1461544"/>
    <lineage>
        <taxon>Eukaryota</taxon>
        <taxon>Viridiplantae</taxon>
        <taxon>Chlorophyta</taxon>
        <taxon>Chloropicophyceae</taxon>
        <taxon>Chloropicales</taxon>
        <taxon>Chloropicaceae</taxon>
        <taxon>Chloropicon</taxon>
    </lineage>
</organism>
<dbReference type="PANTHER" id="PTHR22881:SF27">
    <property type="entry name" value="BROMODOMAIN CONTAINING 7_9"/>
    <property type="match status" value="1"/>
</dbReference>
<feature type="region of interest" description="Disordered" evidence="3">
    <location>
        <begin position="550"/>
        <end position="594"/>
    </location>
</feature>
<evidence type="ECO:0000256" key="3">
    <source>
        <dbReference type="SAM" id="MobiDB-lite"/>
    </source>
</evidence>
<evidence type="ECO:0000256" key="2">
    <source>
        <dbReference type="PROSITE-ProRule" id="PRU00035"/>
    </source>
</evidence>
<dbReference type="InterPro" id="IPR036427">
    <property type="entry name" value="Bromodomain-like_sf"/>
</dbReference>
<dbReference type="PANTHER" id="PTHR22881">
    <property type="entry name" value="BROMODOMAIN CONTAINING PROTEIN"/>
    <property type="match status" value="1"/>
</dbReference>
<dbReference type="AlphaFoldDB" id="A0AAX4PBT6"/>
<evidence type="ECO:0000259" key="4">
    <source>
        <dbReference type="PROSITE" id="PS50014"/>
    </source>
</evidence>
<evidence type="ECO:0000256" key="1">
    <source>
        <dbReference type="ARBA" id="ARBA00023117"/>
    </source>
</evidence>
<feature type="compositionally biased region" description="Basic and acidic residues" evidence="3">
    <location>
        <begin position="348"/>
        <end position="357"/>
    </location>
</feature>
<dbReference type="Pfam" id="PF00439">
    <property type="entry name" value="Bromodomain"/>
    <property type="match status" value="1"/>
</dbReference>